<dbReference type="Pfam" id="PF03181">
    <property type="entry name" value="BURP"/>
    <property type="match status" value="1"/>
</dbReference>
<evidence type="ECO:0000313" key="3">
    <source>
        <dbReference type="Proteomes" id="UP001341840"/>
    </source>
</evidence>
<feature type="domain" description="BURP" evidence="1">
    <location>
        <begin position="1"/>
        <end position="197"/>
    </location>
</feature>
<dbReference type="Proteomes" id="UP001341840">
    <property type="component" value="Unassembled WGS sequence"/>
</dbReference>
<dbReference type="PANTHER" id="PTHR31236">
    <property type="entry name" value="BURP DOMAIN PROTEIN USPL1-LIKE"/>
    <property type="match status" value="1"/>
</dbReference>
<dbReference type="PANTHER" id="PTHR31236:SF2">
    <property type="entry name" value="BURP DOMAIN PROTEIN RD22"/>
    <property type="match status" value="1"/>
</dbReference>
<keyword evidence="3" id="KW-1185">Reference proteome</keyword>
<dbReference type="SMART" id="SM01045">
    <property type="entry name" value="BURP"/>
    <property type="match status" value="1"/>
</dbReference>
<dbReference type="PROSITE" id="PS51277">
    <property type="entry name" value="BURP"/>
    <property type="match status" value="1"/>
</dbReference>
<evidence type="ECO:0000259" key="1">
    <source>
        <dbReference type="PROSITE" id="PS51277"/>
    </source>
</evidence>
<dbReference type="EMBL" id="JASCZI010092095">
    <property type="protein sequence ID" value="MED6151852.1"/>
    <property type="molecule type" value="Genomic_DNA"/>
</dbReference>
<dbReference type="InterPro" id="IPR044816">
    <property type="entry name" value="BURP"/>
</dbReference>
<dbReference type="InterPro" id="IPR004873">
    <property type="entry name" value="BURP_dom"/>
</dbReference>
<name>A0ABU6TSK6_9FABA</name>
<reference evidence="2 3" key="1">
    <citation type="journal article" date="2023" name="Plants (Basel)">
        <title>Bridging the Gap: Combining Genomics and Transcriptomics Approaches to Understand Stylosanthes scabra, an Orphan Legume from the Brazilian Caatinga.</title>
        <authorList>
            <person name="Ferreira-Neto J.R.C."/>
            <person name="da Silva M.D."/>
            <person name="Binneck E."/>
            <person name="de Melo N.F."/>
            <person name="da Silva R.H."/>
            <person name="de Melo A.L.T.M."/>
            <person name="Pandolfi V."/>
            <person name="Bustamante F.O."/>
            <person name="Brasileiro-Vidal A.C."/>
            <person name="Benko-Iseppon A.M."/>
        </authorList>
    </citation>
    <scope>NUCLEOTIDE SEQUENCE [LARGE SCALE GENOMIC DNA]</scope>
    <source>
        <tissue evidence="2">Leaves</tissue>
    </source>
</reference>
<gene>
    <name evidence="2" type="ORF">PIB30_086308</name>
</gene>
<proteinExistence type="predicted"/>
<protein>
    <recommendedName>
        <fullName evidence="1">BURP domain-containing protein</fullName>
    </recommendedName>
</protein>
<comment type="caution">
    <text evidence="2">The sequence shown here is derived from an EMBL/GenBank/DDBJ whole genome shotgun (WGS) entry which is preliminary data.</text>
</comment>
<evidence type="ECO:0000313" key="2">
    <source>
        <dbReference type="EMBL" id="MED6151852.1"/>
    </source>
</evidence>
<accession>A0ABU6TSK6</accession>
<organism evidence="2 3">
    <name type="scientific">Stylosanthes scabra</name>
    <dbReference type="NCBI Taxonomy" id="79078"/>
    <lineage>
        <taxon>Eukaryota</taxon>
        <taxon>Viridiplantae</taxon>
        <taxon>Streptophyta</taxon>
        <taxon>Embryophyta</taxon>
        <taxon>Tracheophyta</taxon>
        <taxon>Spermatophyta</taxon>
        <taxon>Magnoliopsida</taxon>
        <taxon>eudicotyledons</taxon>
        <taxon>Gunneridae</taxon>
        <taxon>Pentapetalae</taxon>
        <taxon>rosids</taxon>
        <taxon>fabids</taxon>
        <taxon>Fabales</taxon>
        <taxon>Fabaceae</taxon>
        <taxon>Papilionoideae</taxon>
        <taxon>50 kb inversion clade</taxon>
        <taxon>dalbergioids sensu lato</taxon>
        <taxon>Dalbergieae</taxon>
        <taxon>Pterocarpus clade</taxon>
        <taxon>Stylosanthes</taxon>
    </lineage>
</organism>
<sequence>MLTKPSNEPTFLPDTVAKTIPFSSSKLPEILSRLNIEAKSTDAETIKQTLDICESPALNGERQYCASSLESLVKFSISQLGKNIRLVSTEFEKEPQKNEVHYNSVEGVKKIGDKVVVCHKLSYPYAVFYCHKIDTRAYIVSLVGTSDGIKAKALAVCHTNTTEWNAEHVAFKVLNVMPGTVPICHFLPTDTLIWVPN</sequence>